<keyword evidence="5" id="KW-1185">Reference proteome</keyword>
<reference evidence="4 5" key="1">
    <citation type="submission" date="2021-02" db="EMBL/GenBank/DDBJ databases">
        <title>Variation within the Batrachochytrium salamandrivorans European outbreak.</title>
        <authorList>
            <person name="Kelly M."/>
            <person name="Pasmans F."/>
            <person name="Shea T.P."/>
            <person name="Munoz J.F."/>
            <person name="Carranza S."/>
            <person name="Cuomo C.A."/>
            <person name="Martel A."/>
        </authorList>
    </citation>
    <scope>NUCLEOTIDE SEQUENCE [LARGE SCALE GENOMIC DNA]</scope>
    <source>
        <strain evidence="4 5">AMFP18/2</strain>
    </source>
</reference>
<evidence type="ECO:0000256" key="2">
    <source>
        <dbReference type="ARBA" id="ARBA00009610"/>
    </source>
</evidence>
<dbReference type="Proteomes" id="UP001648503">
    <property type="component" value="Unassembled WGS sequence"/>
</dbReference>
<evidence type="ECO:0000313" key="5">
    <source>
        <dbReference type="Proteomes" id="UP001648503"/>
    </source>
</evidence>
<protein>
    <recommendedName>
        <fullName evidence="3">Phosphatidylinositol N-acetylglucosaminyltransferase subunit H conserved domain-containing protein</fullName>
    </recommendedName>
</protein>
<comment type="similarity">
    <text evidence="2">Belongs to the PIGH family.</text>
</comment>
<feature type="domain" description="Phosphatidylinositol N-acetylglucosaminyltransferase subunit H conserved" evidence="3">
    <location>
        <begin position="172"/>
        <end position="235"/>
    </location>
</feature>
<gene>
    <name evidence="4" type="ORF">BASA50_006073</name>
</gene>
<dbReference type="PANTHER" id="PTHR15231:SF1">
    <property type="entry name" value="PHOSPHATIDYLINOSITOL N-ACETYLGLUCOSAMINYLTRANSFERASE SUBUNIT H"/>
    <property type="match status" value="1"/>
</dbReference>
<name>A0ABQ8FE29_9FUNG</name>
<dbReference type="InterPro" id="IPR019328">
    <property type="entry name" value="PIGH-H_dom"/>
</dbReference>
<evidence type="ECO:0000256" key="1">
    <source>
        <dbReference type="ARBA" id="ARBA00004687"/>
    </source>
</evidence>
<comment type="pathway">
    <text evidence="1">Glycolipid biosynthesis; glycosylphosphatidylinositol-anchor biosynthesis.</text>
</comment>
<organism evidence="4 5">
    <name type="scientific">Batrachochytrium salamandrivorans</name>
    <dbReference type="NCBI Taxonomy" id="1357716"/>
    <lineage>
        <taxon>Eukaryota</taxon>
        <taxon>Fungi</taxon>
        <taxon>Fungi incertae sedis</taxon>
        <taxon>Chytridiomycota</taxon>
        <taxon>Chytridiomycota incertae sedis</taxon>
        <taxon>Chytridiomycetes</taxon>
        <taxon>Rhizophydiales</taxon>
        <taxon>Rhizophydiales incertae sedis</taxon>
        <taxon>Batrachochytrium</taxon>
    </lineage>
</organism>
<dbReference type="PANTHER" id="PTHR15231">
    <property type="entry name" value="PHOSPHATIDYLINOSITOL N-ACETYLGLUCOSAMINYLTRANSFERASE SUBUNIT H"/>
    <property type="match status" value="1"/>
</dbReference>
<evidence type="ECO:0000259" key="3">
    <source>
        <dbReference type="Pfam" id="PF10181"/>
    </source>
</evidence>
<sequence>MQLDEVVHSEGLREYTVRPQRQPTVTVIDLLLILLVVLSFSSDWLSAPFRSPHVSLAPEPVLATHDPPASIVSYGPEESHSIGFCHILFLWLSPLFGQTQTSLCQDALNMWQTASTWLFASIPLLPWIPVDQLCGLFLWITSLLSRLDVRIGIAALVVPHVLAKMTLVTSESVLVFRDMGIQLHTRCWGGFVSTTRFIPVSKILTVIINEGITLFQVKFYLAILVDGEDEMTVAFSKTLPRLHIIERVYVNIRETLIYQ</sequence>
<evidence type="ECO:0000313" key="4">
    <source>
        <dbReference type="EMBL" id="KAH6595087.1"/>
    </source>
</evidence>
<comment type="caution">
    <text evidence="4">The sequence shown here is derived from an EMBL/GenBank/DDBJ whole genome shotgun (WGS) entry which is preliminary data.</text>
</comment>
<dbReference type="EMBL" id="JAFCIX010000313">
    <property type="protein sequence ID" value="KAH6595087.1"/>
    <property type="molecule type" value="Genomic_DNA"/>
</dbReference>
<accession>A0ABQ8FE29</accession>
<dbReference type="InterPro" id="IPR044215">
    <property type="entry name" value="PIG-H"/>
</dbReference>
<proteinExistence type="inferred from homology"/>
<dbReference type="Pfam" id="PF10181">
    <property type="entry name" value="PIG-H"/>
    <property type="match status" value="1"/>
</dbReference>